<evidence type="ECO:0000256" key="1">
    <source>
        <dbReference type="SAM" id="MobiDB-lite"/>
    </source>
</evidence>
<proteinExistence type="predicted"/>
<dbReference type="GO" id="GO:0050660">
    <property type="term" value="F:flavin adenine dinucleotide binding"/>
    <property type="evidence" value="ECO:0007669"/>
    <property type="project" value="TreeGrafter"/>
</dbReference>
<evidence type="ECO:0000313" key="2">
    <source>
        <dbReference type="EMBL" id="KAJ9705210.1"/>
    </source>
</evidence>
<comment type="caution">
    <text evidence="2">The sequence shown here is derived from an EMBL/GenBank/DDBJ whole genome shotgun (WGS) entry which is preliminary data.</text>
</comment>
<dbReference type="PANTHER" id="PTHR12645:SF0">
    <property type="entry name" value="FAD-LINKED SULFHYDRYL OXIDASE ALR"/>
    <property type="match status" value="1"/>
</dbReference>
<evidence type="ECO:0000313" key="3">
    <source>
        <dbReference type="Proteomes" id="UP001168098"/>
    </source>
</evidence>
<reference evidence="2 3" key="1">
    <citation type="journal article" date="2023" name="BMC Biotechnol.">
        <title>Vitis rotundifolia cv Carlos genome sequencing.</title>
        <authorList>
            <person name="Huff M."/>
            <person name="Hulse-Kemp A."/>
            <person name="Scheffler B."/>
            <person name="Youngblood R."/>
            <person name="Simpson S."/>
            <person name="Babiker E."/>
            <person name="Staton M."/>
        </authorList>
    </citation>
    <scope>NUCLEOTIDE SEQUENCE [LARGE SCALE GENOMIC DNA]</scope>
    <source>
        <tissue evidence="2">Leaf</tissue>
    </source>
</reference>
<dbReference type="GO" id="GO:0005739">
    <property type="term" value="C:mitochondrion"/>
    <property type="evidence" value="ECO:0007669"/>
    <property type="project" value="TreeGrafter"/>
</dbReference>
<name>A0AA39ACQ7_VITRO</name>
<dbReference type="EMBL" id="JARBHA010000003">
    <property type="protein sequence ID" value="KAJ9705210.1"/>
    <property type="molecule type" value="Genomic_DNA"/>
</dbReference>
<dbReference type="GO" id="GO:0016971">
    <property type="term" value="F:flavin-dependent sulfhydryl oxidase activity"/>
    <property type="evidence" value="ECO:0007669"/>
    <property type="project" value="InterPro"/>
</dbReference>
<dbReference type="PANTHER" id="PTHR12645">
    <property type="entry name" value="ALR/ERV"/>
    <property type="match status" value="1"/>
</dbReference>
<gene>
    <name evidence="2" type="ORF">PVL29_003327</name>
</gene>
<sequence>MSETPFHPLFQTLDKLSHCIQTHLSNFIGGTPSHSSPSNERPPFSIASSSKANLSNKDFTLRQQKGLVDEGKSANPVTKVELGRATWTFLHTLAAQFFNFSVSRQSYSAAEEGCKRTDGNIISYVPMQGMCRSLQRSSKSQSCTSWISS</sequence>
<protein>
    <recommendedName>
        <fullName evidence="4">Sulfhydryl oxidase</fullName>
    </recommendedName>
</protein>
<dbReference type="AlphaFoldDB" id="A0AA39ACQ7"/>
<dbReference type="Proteomes" id="UP001168098">
    <property type="component" value="Unassembled WGS sequence"/>
</dbReference>
<organism evidence="2 3">
    <name type="scientific">Vitis rotundifolia</name>
    <name type="common">Muscadine grape</name>
    <dbReference type="NCBI Taxonomy" id="103349"/>
    <lineage>
        <taxon>Eukaryota</taxon>
        <taxon>Viridiplantae</taxon>
        <taxon>Streptophyta</taxon>
        <taxon>Embryophyta</taxon>
        <taxon>Tracheophyta</taxon>
        <taxon>Spermatophyta</taxon>
        <taxon>Magnoliopsida</taxon>
        <taxon>eudicotyledons</taxon>
        <taxon>Gunneridae</taxon>
        <taxon>Pentapetalae</taxon>
        <taxon>rosids</taxon>
        <taxon>Vitales</taxon>
        <taxon>Vitaceae</taxon>
        <taxon>Viteae</taxon>
        <taxon>Vitis</taxon>
    </lineage>
</organism>
<evidence type="ECO:0008006" key="4">
    <source>
        <dbReference type="Google" id="ProtNLM"/>
    </source>
</evidence>
<keyword evidence="3" id="KW-1185">Reference proteome</keyword>
<feature type="region of interest" description="Disordered" evidence="1">
    <location>
        <begin position="30"/>
        <end position="51"/>
    </location>
</feature>
<accession>A0AA39ACQ7</accession>
<dbReference type="InterPro" id="IPR039799">
    <property type="entry name" value="ALR/ERV"/>
</dbReference>